<dbReference type="RefSeq" id="WP_326565656.1">
    <property type="nucleotide sequence ID" value="NZ_CP142149.1"/>
</dbReference>
<reference evidence="2 3" key="1">
    <citation type="journal article" date="2015" name="Int. J. Syst. Evol. Microbiol.">
        <title>Amycolatopsis rhabdoformis sp. nov., an actinomycete isolated from a tropical forest soil.</title>
        <authorList>
            <person name="Souza W.R."/>
            <person name="Silva R.E."/>
            <person name="Goodfellow M."/>
            <person name="Busarakam K."/>
            <person name="Figueiro F.S."/>
            <person name="Ferreira D."/>
            <person name="Rodrigues-Filho E."/>
            <person name="Moraes L.A.B."/>
            <person name="Zucchi T.D."/>
        </authorList>
    </citation>
    <scope>NUCLEOTIDE SEQUENCE [LARGE SCALE GENOMIC DNA]</scope>
    <source>
        <strain evidence="2 3">NCIMB 14900</strain>
    </source>
</reference>
<evidence type="ECO:0008006" key="4">
    <source>
        <dbReference type="Google" id="ProtNLM"/>
    </source>
</evidence>
<sequence>MTTERELLDQALGSAQPPLSLDFEAIEAQGVRAVRRRTRFALVGTAAVVLLVGLGGTVLFTRGSPTLVTPAAGGPVTTAKPSERGIAYCYENADITSSASGQHVPFGISGHGPNGRGDAAAESLSICATAWAEDYHQWQKPGLPRVVPPLVACVLTSAAVDIDREAIGAVGVFPGNEQTCAAMGLAVAKI</sequence>
<evidence type="ECO:0000313" key="2">
    <source>
        <dbReference type="EMBL" id="WSE26672.1"/>
    </source>
</evidence>
<keyword evidence="1" id="KW-1133">Transmembrane helix</keyword>
<keyword evidence="1" id="KW-0812">Transmembrane</keyword>
<keyword evidence="3" id="KW-1185">Reference proteome</keyword>
<proteinExistence type="predicted"/>
<organism evidence="2 3">
    <name type="scientific">Amycolatopsis rhabdoformis</name>
    <dbReference type="NCBI Taxonomy" id="1448059"/>
    <lineage>
        <taxon>Bacteria</taxon>
        <taxon>Bacillati</taxon>
        <taxon>Actinomycetota</taxon>
        <taxon>Actinomycetes</taxon>
        <taxon>Pseudonocardiales</taxon>
        <taxon>Pseudonocardiaceae</taxon>
        <taxon>Amycolatopsis</taxon>
    </lineage>
</organism>
<evidence type="ECO:0000313" key="3">
    <source>
        <dbReference type="Proteomes" id="UP001330812"/>
    </source>
</evidence>
<feature type="transmembrane region" description="Helical" evidence="1">
    <location>
        <begin position="40"/>
        <end position="60"/>
    </location>
</feature>
<evidence type="ECO:0000256" key="1">
    <source>
        <dbReference type="SAM" id="Phobius"/>
    </source>
</evidence>
<dbReference type="Proteomes" id="UP001330812">
    <property type="component" value="Chromosome"/>
</dbReference>
<keyword evidence="1" id="KW-0472">Membrane</keyword>
<accession>A0ABZ1HYL5</accession>
<gene>
    <name evidence="2" type="ORF">VSH64_27745</name>
</gene>
<name>A0ABZ1HYL5_9PSEU</name>
<protein>
    <recommendedName>
        <fullName evidence="4">Septum formation-related domain-containing protein</fullName>
    </recommendedName>
</protein>
<dbReference type="EMBL" id="CP142149">
    <property type="protein sequence ID" value="WSE26672.1"/>
    <property type="molecule type" value="Genomic_DNA"/>
</dbReference>